<dbReference type="Proteomes" id="UP000051841">
    <property type="component" value="Unassembled WGS sequence"/>
</dbReference>
<dbReference type="GO" id="GO:0003677">
    <property type="term" value="F:DNA binding"/>
    <property type="evidence" value="ECO:0007669"/>
    <property type="project" value="UniProtKB-KW"/>
</dbReference>
<sequence length="278" mass="31809">MKRVGEDIMKNLFYRLIIYLDTANEKDTNYNIALFMANNFALISGMRISELANACFVSPATISRFCRALGYENYAHLKQECQMFESDVHKFNNLINIPAAKMKSQPVAATREYVNQVIATMQDLPDSLDWNVIDQVLKLIHDCKQVVFFGTQFSNSAAMHFQTDLLMLGKFTTAYMDTERQLECAMNMTKDSVAIVVSVNGHFMGTASKMMKYLKKSKCKVVLITSEERNFLNIPIDYRIKLSMPKDGKSGKHALLTTVELMSLRYYTLYSPSEKNKR</sequence>
<dbReference type="InterPro" id="IPR035472">
    <property type="entry name" value="RpiR-like_SIS"/>
</dbReference>
<dbReference type="PANTHER" id="PTHR30514:SF10">
    <property type="entry name" value="MURR_RPIR FAMILY TRANSCRIPTIONAL REGULATOR"/>
    <property type="match status" value="1"/>
</dbReference>
<dbReference type="InterPro" id="IPR000281">
    <property type="entry name" value="HTH_RpiR"/>
</dbReference>
<dbReference type="SUPFAM" id="SSF53697">
    <property type="entry name" value="SIS domain"/>
    <property type="match status" value="1"/>
</dbReference>
<organism evidence="5 6">
    <name type="scientific">Kandleria vitulina DSM 20405</name>
    <dbReference type="NCBI Taxonomy" id="1410657"/>
    <lineage>
        <taxon>Bacteria</taxon>
        <taxon>Bacillati</taxon>
        <taxon>Bacillota</taxon>
        <taxon>Erysipelotrichia</taxon>
        <taxon>Erysipelotrichales</taxon>
        <taxon>Coprobacillaceae</taxon>
        <taxon>Kandleria</taxon>
    </lineage>
</organism>
<evidence type="ECO:0000313" key="5">
    <source>
        <dbReference type="EMBL" id="KRN50336.1"/>
    </source>
</evidence>
<dbReference type="AlphaFoldDB" id="A0A0R2HBE5"/>
<dbReference type="PROSITE" id="PS51071">
    <property type="entry name" value="HTH_RPIR"/>
    <property type="match status" value="1"/>
</dbReference>
<evidence type="ECO:0000256" key="2">
    <source>
        <dbReference type="ARBA" id="ARBA00023125"/>
    </source>
</evidence>
<dbReference type="PANTHER" id="PTHR30514">
    <property type="entry name" value="GLUCOKINASE"/>
    <property type="match status" value="1"/>
</dbReference>
<proteinExistence type="predicted"/>
<feature type="domain" description="HTH rpiR-type" evidence="4">
    <location>
        <begin position="12"/>
        <end position="88"/>
    </location>
</feature>
<dbReference type="InterPro" id="IPR001347">
    <property type="entry name" value="SIS_dom"/>
</dbReference>
<dbReference type="InterPro" id="IPR009057">
    <property type="entry name" value="Homeodomain-like_sf"/>
</dbReference>
<dbReference type="CDD" id="cd05013">
    <property type="entry name" value="SIS_RpiR"/>
    <property type="match status" value="1"/>
</dbReference>
<gene>
    <name evidence="5" type="ORF">IV49_GL000204</name>
</gene>
<dbReference type="Gene3D" id="3.40.50.10490">
    <property type="entry name" value="Glucose-6-phosphate isomerase like protein, domain 1"/>
    <property type="match status" value="1"/>
</dbReference>
<dbReference type="PATRIC" id="fig|1410657.5.peg.207"/>
<protein>
    <recommendedName>
        <fullName evidence="4">HTH rpiR-type domain-containing protein</fullName>
    </recommendedName>
</protein>
<accession>A0A0R2HBE5</accession>
<evidence type="ECO:0000256" key="3">
    <source>
        <dbReference type="ARBA" id="ARBA00023163"/>
    </source>
</evidence>
<comment type="caution">
    <text evidence="5">The sequence shown here is derived from an EMBL/GenBank/DDBJ whole genome shotgun (WGS) entry which is preliminary data.</text>
</comment>
<reference evidence="5 6" key="1">
    <citation type="journal article" date="2015" name="Genome Announc.">
        <title>Expanding the biotechnology potential of lactobacilli through comparative genomics of 213 strains and associated genera.</title>
        <authorList>
            <person name="Sun Z."/>
            <person name="Harris H.M."/>
            <person name="McCann A."/>
            <person name="Guo C."/>
            <person name="Argimon S."/>
            <person name="Zhang W."/>
            <person name="Yang X."/>
            <person name="Jeffery I.B."/>
            <person name="Cooney J.C."/>
            <person name="Kagawa T.F."/>
            <person name="Liu W."/>
            <person name="Song Y."/>
            <person name="Salvetti E."/>
            <person name="Wrobel A."/>
            <person name="Rasinkangas P."/>
            <person name="Parkhill J."/>
            <person name="Rea M.C."/>
            <person name="O'Sullivan O."/>
            <person name="Ritari J."/>
            <person name="Douillard F.P."/>
            <person name="Paul Ross R."/>
            <person name="Yang R."/>
            <person name="Briner A.E."/>
            <person name="Felis G.E."/>
            <person name="de Vos W.M."/>
            <person name="Barrangou R."/>
            <person name="Klaenhammer T.R."/>
            <person name="Caufield P.W."/>
            <person name="Cui Y."/>
            <person name="Zhang H."/>
            <person name="O'Toole P.W."/>
        </authorList>
    </citation>
    <scope>NUCLEOTIDE SEQUENCE [LARGE SCALE GENOMIC DNA]</scope>
    <source>
        <strain evidence="5 6">DSM 20405</strain>
    </source>
</reference>
<dbReference type="EMBL" id="JQBL01000010">
    <property type="protein sequence ID" value="KRN50336.1"/>
    <property type="molecule type" value="Genomic_DNA"/>
</dbReference>
<dbReference type="Pfam" id="PF01380">
    <property type="entry name" value="SIS"/>
    <property type="match status" value="1"/>
</dbReference>
<dbReference type="InterPro" id="IPR046348">
    <property type="entry name" value="SIS_dom_sf"/>
</dbReference>
<dbReference type="GO" id="GO:0097367">
    <property type="term" value="F:carbohydrate derivative binding"/>
    <property type="evidence" value="ECO:0007669"/>
    <property type="project" value="InterPro"/>
</dbReference>
<dbReference type="InterPro" id="IPR036388">
    <property type="entry name" value="WH-like_DNA-bd_sf"/>
</dbReference>
<dbReference type="Gene3D" id="1.10.10.10">
    <property type="entry name" value="Winged helix-like DNA-binding domain superfamily/Winged helix DNA-binding domain"/>
    <property type="match status" value="1"/>
</dbReference>
<dbReference type="SUPFAM" id="SSF46689">
    <property type="entry name" value="Homeodomain-like"/>
    <property type="match status" value="1"/>
</dbReference>
<evidence type="ECO:0000313" key="6">
    <source>
        <dbReference type="Proteomes" id="UP000051841"/>
    </source>
</evidence>
<dbReference type="Pfam" id="PF01418">
    <property type="entry name" value="HTH_6"/>
    <property type="match status" value="1"/>
</dbReference>
<evidence type="ECO:0000259" key="4">
    <source>
        <dbReference type="PROSITE" id="PS51071"/>
    </source>
</evidence>
<keyword evidence="1" id="KW-0805">Transcription regulation</keyword>
<dbReference type="GO" id="GO:1901135">
    <property type="term" value="P:carbohydrate derivative metabolic process"/>
    <property type="evidence" value="ECO:0007669"/>
    <property type="project" value="InterPro"/>
</dbReference>
<keyword evidence="3" id="KW-0804">Transcription</keyword>
<name>A0A0R2HBE5_9FIRM</name>
<keyword evidence="6" id="KW-1185">Reference proteome</keyword>
<dbReference type="GO" id="GO:0003700">
    <property type="term" value="F:DNA-binding transcription factor activity"/>
    <property type="evidence" value="ECO:0007669"/>
    <property type="project" value="InterPro"/>
</dbReference>
<dbReference type="InterPro" id="IPR047640">
    <property type="entry name" value="RpiR-like"/>
</dbReference>
<keyword evidence="2" id="KW-0238">DNA-binding</keyword>
<evidence type="ECO:0000256" key="1">
    <source>
        <dbReference type="ARBA" id="ARBA00023015"/>
    </source>
</evidence>